<dbReference type="AlphaFoldDB" id="A0A392NDW1"/>
<organism evidence="3 4">
    <name type="scientific">Trifolium medium</name>
    <dbReference type="NCBI Taxonomy" id="97028"/>
    <lineage>
        <taxon>Eukaryota</taxon>
        <taxon>Viridiplantae</taxon>
        <taxon>Streptophyta</taxon>
        <taxon>Embryophyta</taxon>
        <taxon>Tracheophyta</taxon>
        <taxon>Spermatophyta</taxon>
        <taxon>Magnoliopsida</taxon>
        <taxon>eudicotyledons</taxon>
        <taxon>Gunneridae</taxon>
        <taxon>Pentapetalae</taxon>
        <taxon>rosids</taxon>
        <taxon>fabids</taxon>
        <taxon>Fabales</taxon>
        <taxon>Fabaceae</taxon>
        <taxon>Papilionoideae</taxon>
        <taxon>50 kb inversion clade</taxon>
        <taxon>NPAAA clade</taxon>
        <taxon>Hologalegina</taxon>
        <taxon>IRL clade</taxon>
        <taxon>Trifolieae</taxon>
        <taxon>Trifolium</taxon>
    </lineage>
</organism>
<evidence type="ECO:0000313" key="3">
    <source>
        <dbReference type="EMBL" id="MCH96744.1"/>
    </source>
</evidence>
<dbReference type="Pfam" id="PF13976">
    <property type="entry name" value="gag_pre-integrs"/>
    <property type="match status" value="1"/>
</dbReference>
<keyword evidence="4" id="KW-1185">Reference proteome</keyword>
<feature type="non-terminal residue" evidence="3">
    <location>
        <position position="1"/>
    </location>
</feature>
<evidence type="ECO:0000313" key="4">
    <source>
        <dbReference type="Proteomes" id="UP000265520"/>
    </source>
</evidence>
<dbReference type="EMBL" id="LXQA010033122">
    <property type="protein sequence ID" value="MCH96744.1"/>
    <property type="molecule type" value="Genomic_DNA"/>
</dbReference>
<dbReference type="Proteomes" id="UP000265520">
    <property type="component" value="Unassembled WGS sequence"/>
</dbReference>
<evidence type="ECO:0000259" key="2">
    <source>
        <dbReference type="Pfam" id="PF22936"/>
    </source>
</evidence>
<dbReference type="InterPro" id="IPR025724">
    <property type="entry name" value="GAG-pre-integrase_dom"/>
</dbReference>
<name>A0A392NDW1_9FABA</name>
<proteinExistence type="predicted"/>
<feature type="domain" description="GAG-pre-integrase" evidence="1">
    <location>
        <begin position="184"/>
        <end position="255"/>
    </location>
</feature>
<dbReference type="InterPro" id="IPR054722">
    <property type="entry name" value="PolX-like_BBD"/>
</dbReference>
<feature type="domain" description="Retrovirus-related Pol polyprotein from transposon TNT 1-94-like beta-barrel" evidence="2">
    <location>
        <begin position="79"/>
        <end position="151"/>
    </location>
</feature>
<protein>
    <submittedName>
        <fullName evidence="3">Retrovirus-related pol polyprotein from transposon TNT 1-94</fullName>
    </submittedName>
</protein>
<reference evidence="3 4" key="1">
    <citation type="journal article" date="2018" name="Front. Plant Sci.">
        <title>Red Clover (Trifolium pratense) and Zigzag Clover (T. medium) - A Picture of Genomic Similarities and Differences.</title>
        <authorList>
            <person name="Dluhosova J."/>
            <person name="Istvanek J."/>
            <person name="Nedelnik J."/>
            <person name="Repkova J."/>
        </authorList>
    </citation>
    <scope>NUCLEOTIDE SEQUENCE [LARGE SCALE GENOMIC DNA]</scope>
    <source>
        <strain evidence="4">cv. 10/8</strain>
        <tissue evidence="3">Leaf</tissue>
    </source>
</reference>
<feature type="non-terminal residue" evidence="3">
    <location>
        <position position="263"/>
    </location>
</feature>
<dbReference type="Pfam" id="PF22936">
    <property type="entry name" value="Pol_BBD"/>
    <property type="match status" value="1"/>
</dbReference>
<accession>A0A392NDW1</accession>
<comment type="caution">
    <text evidence="3">The sequence shown here is derived from an EMBL/GenBank/DDBJ whole genome shotgun (WGS) entry which is preliminary data.</text>
</comment>
<sequence length="263" mass="28869">QLDNDDVRSTKGTESFTFTKSQYEKLVNLLQSTPAPQPAGPSTQVNGASTSNLASTFVHHSSGNASIAYSYNNSSCGAWIIDSGASDHICSNLALLDNHHEIVPIQVRMPNGTIAFAKHAGSVKLGPSFTVDNVLLVPEFSLNLLSVPRLTYNSKFVVSFDGLACLIQEKRNLKMIGSGELIEGLYYLTNKPKPVTVNINTTPAQTSAIHIPTQALWHFRLGHFSHARLQLMQSYFPFVTLDTTSVCDICHLARHRKLPYKLN</sequence>
<evidence type="ECO:0000259" key="1">
    <source>
        <dbReference type="Pfam" id="PF13976"/>
    </source>
</evidence>